<dbReference type="Gene3D" id="3.10.310.10">
    <property type="entry name" value="Diaminopimelate Epimerase, Chain A, domain 1"/>
    <property type="match status" value="2"/>
</dbReference>
<dbReference type="PANTHER" id="PTHR43709:SF2">
    <property type="entry name" value="DUF453 DOMAIN PROTEIN (AFU_ORTHOLOGUE AFUA_6G00360)"/>
    <property type="match status" value="1"/>
</dbReference>
<dbReference type="PANTHER" id="PTHR43709">
    <property type="entry name" value="ACONITATE ISOMERASE-RELATED"/>
    <property type="match status" value="1"/>
</dbReference>
<organism evidence="3 4">
    <name type="scientific">Sporomusa acidovorans (strain ATCC 49682 / DSM 3132 / Mol)</name>
    <dbReference type="NCBI Taxonomy" id="1123286"/>
    <lineage>
        <taxon>Bacteria</taxon>
        <taxon>Bacillati</taxon>
        <taxon>Bacillota</taxon>
        <taxon>Negativicutes</taxon>
        <taxon>Selenomonadales</taxon>
        <taxon>Sporomusaceae</taxon>
        <taxon>Sporomusa</taxon>
    </lineage>
</organism>
<dbReference type="RefSeq" id="WP_093791930.1">
    <property type="nucleotide sequence ID" value="NZ_CP155571.1"/>
</dbReference>
<evidence type="ECO:0000313" key="3">
    <source>
        <dbReference type="EMBL" id="XFO72467.1"/>
    </source>
</evidence>
<evidence type="ECO:0000256" key="2">
    <source>
        <dbReference type="ARBA" id="ARBA00023235"/>
    </source>
</evidence>
<dbReference type="Proteomes" id="UP000216052">
    <property type="component" value="Chromosome"/>
</dbReference>
<gene>
    <name evidence="3" type="primary">mii</name>
    <name evidence="3" type="ORF">SPACI_025190</name>
</gene>
<name>A0ABZ3J289_SPOA4</name>
<dbReference type="InterPro" id="IPR007400">
    <property type="entry name" value="PrpF-like"/>
</dbReference>
<dbReference type="EMBL" id="CP155571">
    <property type="protein sequence ID" value="XFO72467.1"/>
    <property type="molecule type" value="Genomic_DNA"/>
</dbReference>
<dbReference type="GO" id="GO:0050100">
    <property type="term" value="F:methylitaconate delta-isomerase activity"/>
    <property type="evidence" value="ECO:0007669"/>
    <property type="project" value="UniProtKB-EC"/>
</dbReference>
<comment type="similarity">
    <text evidence="1">Belongs to the PrpF family.</text>
</comment>
<proteinExistence type="inferred from homology"/>
<protein>
    <submittedName>
        <fullName evidence="3">3-methylitaconate isomerase</fullName>
        <ecNumber evidence="3">5.3.3.6</ecNumber>
    </submittedName>
</protein>
<accession>A0ABZ3J289</accession>
<sequence>MGQTMKVPCVILRGGTSKGIYLKAADLPKNNCERDDLICKIFGSPDVRQIDGLGGADPLTSKCAIIGPPSRPDADVDYTFGQVSITAKYIDYSGNCGNISAGVGPFAIDEGLVTATEGVTRVRIHNTNTGKIIVAEVPTVAGKAAVTGEHVIAGVPGTGAKIMLDYSDTAGAVTGKLLPTGNSTDVLVVEGFGQVVASIVDAANVVIFVRAKDIGLTGIETPKELGSRPDMLNLLEKIRGTAAVKIGMAKNLEDALQRIPAFPMLAFVSPATDYQDFTTGQIIKAAEMDFVSRLMFMQVMHKTYAGTGTICTGVAAKIPGTVVNELASASNKPVIKFGHPAGIIEVEVATEKRESNLVLTRAAMSRTARRIMDGNVYVGR</sequence>
<reference evidence="3" key="1">
    <citation type="submission" date="2024-05" db="EMBL/GenBank/DDBJ databases">
        <title>Isolation and characterization of Sporomusa carbonis sp. nov., a carboxydotrophic hydrogenogen in the genus of Sporomusa isolated from a charcoal burning pile.</title>
        <authorList>
            <person name="Boeer T."/>
            <person name="Rosenbaum F."/>
            <person name="Eysell L."/>
            <person name="Mueller V."/>
            <person name="Daniel R."/>
            <person name="Poehlein A."/>
        </authorList>
    </citation>
    <scope>NUCLEOTIDE SEQUENCE [LARGE SCALE GENOMIC DNA]</scope>
    <source>
        <strain evidence="3">DSM 3132</strain>
    </source>
</reference>
<evidence type="ECO:0000256" key="1">
    <source>
        <dbReference type="ARBA" id="ARBA00007673"/>
    </source>
</evidence>
<keyword evidence="2 3" id="KW-0413">Isomerase</keyword>
<dbReference type="Pfam" id="PF04303">
    <property type="entry name" value="PrpF"/>
    <property type="match status" value="1"/>
</dbReference>
<evidence type="ECO:0000313" key="4">
    <source>
        <dbReference type="Proteomes" id="UP000216052"/>
    </source>
</evidence>
<keyword evidence="4" id="KW-1185">Reference proteome</keyword>
<dbReference type="EC" id="5.3.3.6" evidence="3"/>
<dbReference type="SUPFAM" id="SSF54506">
    <property type="entry name" value="Diaminopimelate epimerase-like"/>
    <property type="match status" value="2"/>
</dbReference>